<sequence>AVYKDIHRNPELSCQEERTAQIATGSLRALGFSVHDGIGGTGVAGILDNGLGCTVLLRAELDALPIPEKTNLPYRSTTRMVDTDGEEKPVMHACGHDLHIAALLAAAELLAAAKH</sequence>
<evidence type="ECO:0000313" key="3">
    <source>
        <dbReference type="Proteomes" id="UP001172101"/>
    </source>
</evidence>
<dbReference type="Pfam" id="PF01546">
    <property type="entry name" value="Peptidase_M20"/>
    <property type="match status" value="1"/>
</dbReference>
<reference evidence="2" key="1">
    <citation type="submission" date="2023-06" db="EMBL/GenBank/DDBJ databases">
        <title>Genome-scale phylogeny and comparative genomics of the fungal order Sordariales.</title>
        <authorList>
            <consortium name="Lawrence Berkeley National Laboratory"/>
            <person name="Hensen N."/>
            <person name="Bonometti L."/>
            <person name="Westerberg I."/>
            <person name="Brannstrom I.O."/>
            <person name="Guillou S."/>
            <person name="Cros-Aarteil S."/>
            <person name="Calhoun S."/>
            <person name="Haridas S."/>
            <person name="Kuo A."/>
            <person name="Mondo S."/>
            <person name="Pangilinan J."/>
            <person name="Riley R."/>
            <person name="LaButti K."/>
            <person name="Andreopoulos B."/>
            <person name="Lipzen A."/>
            <person name="Chen C."/>
            <person name="Yanf M."/>
            <person name="Daum C."/>
            <person name="Ng V."/>
            <person name="Clum A."/>
            <person name="Steindorff A."/>
            <person name="Ohm R."/>
            <person name="Martin F."/>
            <person name="Silar P."/>
            <person name="Natvig D."/>
            <person name="Lalanne C."/>
            <person name="Gautier V."/>
            <person name="Ament-velasquez S.L."/>
            <person name="Kruys A."/>
            <person name="Hutchinson M.I."/>
            <person name="Powell A.J."/>
            <person name="Barry K."/>
            <person name="Miller A.N."/>
            <person name="Grigoriev I.V."/>
            <person name="Debuchy R."/>
            <person name="Gladieux P."/>
            <person name="Thoren M.H."/>
            <person name="Johannesson H."/>
        </authorList>
    </citation>
    <scope>NUCLEOTIDE SEQUENCE</scope>
    <source>
        <strain evidence="2">SMH2392-1A</strain>
    </source>
</reference>
<dbReference type="InterPro" id="IPR002933">
    <property type="entry name" value="Peptidase_M20"/>
</dbReference>
<dbReference type="Gene3D" id="3.40.630.10">
    <property type="entry name" value="Zn peptidases"/>
    <property type="match status" value="1"/>
</dbReference>
<comment type="similarity">
    <text evidence="1">Belongs to the peptidase M20A family.</text>
</comment>
<evidence type="ECO:0000313" key="2">
    <source>
        <dbReference type="EMBL" id="KAK0726820.1"/>
    </source>
</evidence>
<dbReference type="GeneID" id="85320205"/>
<dbReference type="PANTHER" id="PTHR11014:SF63">
    <property type="entry name" value="METALLOPEPTIDASE, PUTATIVE (AFU_ORTHOLOGUE AFUA_6G09600)-RELATED"/>
    <property type="match status" value="1"/>
</dbReference>
<evidence type="ECO:0000256" key="1">
    <source>
        <dbReference type="ARBA" id="ARBA00006247"/>
    </source>
</evidence>
<protein>
    <recommendedName>
        <fullName evidence="4">Amidohydrolase</fullName>
    </recommendedName>
</protein>
<dbReference type="InterPro" id="IPR017439">
    <property type="entry name" value="Amidohydrolase"/>
</dbReference>
<feature type="non-terminal residue" evidence="2">
    <location>
        <position position="1"/>
    </location>
</feature>
<dbReference type="AlphaFoldDB" id="A0AA40B347"/>
<dbReference type="PANTHER" id="PTHR11014">
    <property type="entry name" value="PEPTIDASE M20 FAMILY MEMBER"/>
    <property type="match status" value="1"/>
</dbReference>
<evidence type="ECO:0008006" key="4">
    <source>
        <dbReference type="Google" id="ProtNLM"/>
    </source>
</evidence>
<dbReference type="GO" id="GO:0016787">
    <property type="term" value="F:hydrolase activity"/>
    <property type="evidence" value="ECO:0007669"/>
    <property type="project" value="InterPro"/>
</dbReference>
<dbReference type="Proteomes" id="UP001172101">
    <property type="component" value="Unassembled WGS sequence"/>
</dbReference>
<gene>
    <name evidence="2" type="ORF">B0T26DRAFT_637534</name>
</gene>
<dbReference type="RefSeq" id="XP_060299676.1">
    <property type="nucleotide sequence ID" value="XM_060436935.1"/>
</dbReference>
<dbReference type="EMBL" id="JAUIRO010000002">
    <property type="protein sequence ID" value="KAK0726820.1"/>
    <property type="molecule type" value="Genomic_DNA"/>
</dbReference>
<accession>A0AA40B347</accession>
<name>A0AA40B347_9PEZI</name>
<keyword evidence="3" id="KW-1185">Reference proteome</keyword>
<organism evidence="2 3">
    <name type="scientific">Lasiosphaeria miniovina</name>
    <dbReference type="NCBI Taxonomy" id="1954250"/>
    <lineage>
        <taxon>Eukaryota</taxon>
        <taxon>Fungi</taxon>
        <taxon>Dikarya</taxon>
        <taxon>Ascomycota</taxon>
        <taxon>Pezizomycotina</taxon>
        <taxon>Sordariomycetes</taxon>
        <taxon>Sordariomycetidae</taxon>
        <taxon>Sordariales</taxon>
        <taxon>Lasiosphaeriaceae</taxon>
        <taxon>Lasiosphaeria</taxon>
    </lineage>
</organism>
<dbReference type="SUPFAM" id="SSF53187">
    <property type="entry name" value="Zn-dependent exopeptidases"/>
    <property type="match status" value="1"/>
</dbReference>
<comment type="caution">
    <text evidence="2">The sequence shown here is derived from an EMBL/GenBank/DDBJ whole genome shotgun (WGS) entry which is preliminary data.</text>
</comment>
<proteinExistence type="inferred from homology"/>